<dbReference type="AlphaFoldDB" id="A0A2T1N5A3"/>
<organism evidence="2 3">
    <name type="scientific">Aurantibacter aestuarii</name>
    <dbReference type="NCBI Taxonomy" id="1266046"/>
    <lineage>
        <taxon>Bacteria</taxon>
        <taxon>Pseudomonadati</taxon>
        <taxon>Bacteroidota</taxon>
        <taxon>Flavobacteriia</taxon>
        <taxon>Flavobacteriales</taxon>
        <taxon>Flavobacteriaceae</taxon>
        <taxon>Aurantibacter</taxon>
    </lineage>
</organism>
<accession>A0A2T1N5A3</accession>
<sequence>MKIIIGIIIAIGLLFVYLNKKKQNTTESTSENTKPTTFYSLNDGNQSELQISMEIPQTWLDSTKTKYDWNEFDEYDNRMWEYMYKFFDETVAKSGIEDYNELWTKLTREQKIFWAFLSFNGDTDNGGVYQFIFNRPEFIVAVAETWDELKMTELETDYENVLKELTGKSSKISELKEVFNDESKDWEKRWNSFADGYKELKSTEKIEDYYYDKEFKKKLYKQVADLIENNIDKFATIKE</sequence>
<dbReference type="Gene3D" id="1.20.1420.60">
    <property type="match status" value="1"/>
</dbReference>
<proteinExistence type="predicted"/>
<dbReference type="OrthoDB" id="7989464at2"/>
<feature type="domain" description="DNA mimic protein DMP19 C-terminal" evidence="1">
    <location>
        <begin position="105"/>
        <end position="224"/>
    </location>
</feature>
<comment type="caution">
    <text evidence="2">The sequence shown here is derived from an EMBL/GenBank/DDBJ whole genome shotgun (WGS) entry which is preliminary data.</text>
</comment>
<evidence type="ECO:0000259" key="1">
    <source>
        <dbReference type="Pfam" id="PF14300"/>
    </source>
</evidence>
<dbReference type="Proteomes" id="UP000238426">
    <property type="component" value="Unassembled WGS sequence"/>
</dbReference>
<dbReference type="Pfam" id="PF14300">
    <property type="entry name" value="DMP19"/>
    <property type="match status" value="1"/>
</dbReference>
<keyword evidence="3" id="KW-1185">Reference proteome</keyword>
<dbReference type="EMBL" id="PXOQ01000015">
    <property type="protein sequence ID" value="PSG86452.1"/>
    <property type="molecule type" value="Genomic_DNA"/>
</dbReference>
<evidence type="ECO:0000313" key="2">
    <source>
        <dbReference type="EMBL" id="PSG86452.1"/>
    </source>
</evidence>
<reference evidence="2 3" key="1">
    <citation type="submission" date="2018-03" db="EMBL/GenBank/DDBJ databases">
        <title>Mesoflavibacter sp. HG37 and Mesoflavibacter sp. HG96 sp.nov., two marine bacteria isolated from seawater of Western Pacific Ocean.</title>
        <authorList>
            <person name="Cheng H."/>
            <person name="Wu Y.-H."/>
            <person name="Guo L.-L."/>
            <person name="Xu X.-W."/>
        </authorList>
    </citation>
    <scope>NUCLEOTIDE SEQUENCE [LARGE SCALE GENOMIC DNA]</scope>
    <source>
        <strain evidence="2 3">KCTC 32269</strain>
    </source>
</reference>
<protein>
    <recommendedName>
        <fullName evidence="1">DNA mimic protein DMP19 C-terminal domain-containing protein</fullName>
    </recommendedName>
</protein>
<gene>
    <name evidence="2" type="ORF">C7H52_12255</name>
</gene>
<dbReference type="InterPro" id="IPR025402">
    <property type="entry name" value="DMP19_C"/>
</dbReference>
<name>A0A2T1N5A3_9FLAO</name>
<evidence type="ECO:0000313" key="3">
    <source>
        <dbReference type="Proteomes" id="UP000238426"/>
    </source>
</evidence>